<reference evidence="2 3" key="1">
    <citation type="submission" date="2019-04" db="EMBL/GenBank/DDBJ databases">
        <title>Flavobacterium sp. GS03.</title>
        <authorList>
            <person name="Kim H."/>
        </authorList>
    </citation>
    <scope>NUCLEOTIDE SEQUENCE [LARGE SCALE GENOMIC DNA]</scope>
    <source>
        <strain evidence="2 3">GS03</strain>
    </source>
</reference>
<evidence type="ECO:0000313" key="2">
    <source>
        <dbReference type="EMBL" id="QBZ96616.1"/>
    </source>
</evidence>
<accession>A0A4P7PQC5</accession>
<name>A0A4P7PQC5_9FLAO</name>
<gene>
    <name evidence="2" type="ORF">GS03_00093</name>
</gene>
<dbReference type="AlphaFoldDB" id="A0A4P7PQC5"/>
<dbReference type="KEGG" id="fsn:GS03_00093"/>
<evidence type="ECO:0008006" key="4">
    <source>
        <dbReference type="Google" id="ProtNLM"/>
    </source>
</evidence>
<organism evidence="2 3">
    <name type="scientific">Flavobacterium sangjuense</name>
    <dbReference type="NCBI Taxonomy" id="2518177"/>
    <lineage>
        <taxon>Bacteria</taxon>
        <taxon>Pseudomonadati</taxon>
        <taxon>Bacteroidota</taxon>
        <taxon>Flavobacteriia</taxon>
        <taxon>Flavobacteriales</taxon>
        <taxon>Flavobacteriaceae</taxon>
        <taxon>Flavobacterium</taxon>
    </lineage>
</organism>
<keyword evidence="1" id="KW-0732">Signal</keyword>
<sequence>MKNLKNNFLFVAFLMLSIVLVSCEKDGTESTLKNYNYISLEAPSSKLVSLYPDETGSVDSKVYASMASSVDRTFNLVVDPASTLNASYYTVPASVTIPAGELVGTFTVGITGTNIGNGKKLIVGLEQQEGTDIGINAFTTTPVYEAGSSIPRNYVNVVTTGKITFNIEERCDFNKVAVSITFDNYPEETAWDLRDASMNVVASGGFNAAGDAITGYAALGFADRSTFTSNFCLPDGQYTFTIYDDYGDGMYTSATVSGTYTVKLGDTVLASGGGDFGFLQETTFTLP</sequence>
<feature type="chain" id="PRO_5020886896" description="DUF1735 domain-containing protein" evidence="1">
    <location>
        <begin position="22"/>
        <end position="287"/>
    </location>
</feature>
<proteinExistence type="predicted"/>
<dbReference type="EMBL" id="CP038810">
    <property type="protein sequence ID" value="QBZ96616.1"/>
    <property type="molecule type" value="Genomic_DNA"/>
</dbReference>
<evidence type="ECO:0000313" key="3">
    <source>
        <dbReference type="Proteomes" id="UP000296862"/>
    </source>
</evidence>
<feature type="signal peptide" evidence="1">
    <location>
        <begin position="1"/>
        <end position="21"/>
    </location>
</feature>
<protein>
    <recommendedName>
        <fullName evidence="4">DUF1735 domain-containing protein</fullName>
    </recommendedName>
</protein>
<evidence type="ECO:0000256" key="1">
    <source>
        <dbReference type="SAM" id="SignalP"/>
    </source>
</evidence>
<keyword evidence="3" id="KW-1185">Reference proteome</keyword>
<dbReference type="Proteomes" id="UP000296862">
    <property type="component" value="Chromosome"/>
</dbReference>
<dbReference type="PROSITE" id="PS51257">
    <property type="entry name" value="PROKAR_LIPOPROTEIN"/>
    <property type="match status" value="1"/>
</dbReference>